<reference evidence="15" key="1">
    <citation type="submission" date="2025-08" db="UniProtKB">
        <authorList>
            <consortium name="RefSeq"/>
        </authorList>
    </citation>
    <scope>IDENTIFICATION</scope>
</reference>
<keyword evidence="14" id="KW-1185">Reference proteome</keyword>
<dbReference type="GO" id="GO:0005789">
    <property type="term" value="C:endoplasmic reticulum membrane"/>
    <property type="evidence" value="ECO:0007669"/>
    <property type="project" value="UniProtKB-SubCell"/>
</dbReference>
<evidence type="ECO:0000256" key="2">
    <source>
        <dbReference type="ARBA" id="ARBA00005377"/>
    </source>
</evidence>
<organism evidence="14 15">
    <name type="scientific">Biomphalaria glabrata</name>
    <name type="common">Bloodfluke planorb</name>
    <name type="synonym">Freshwater snail</name>
    <dbReference type="NCBI Taxonomy" id="6526"/>
    <lineage>
        <taxon>Eukaryota</taxon>
        <taxon>Metazoa</taxon>
        <taxon>Spiralia</taxon>
        <taxon>Lophotrochozoa</taxon>
        <taxon>Mollusca</taxon>
        <taxon>Gastropoda</taxon>
        <taxon>Heterobranchia</taxon>
        <taxon>Euthyneura</taxon>
        <taxon>Panpulmonata</taxon>
        <taxon>Hygrophila</taxon>
        <taxon>Lymnaeoidea</taxon>
        <taxon>Planorbidae</taxon>
        <taxon>Biomphalaria</taxon>
    </lineage>
</organism>
<dbReference type="KEGG" id="bgt:106055470"/>
<evidence type="ECO:0000256" key="8">
    <source>
        <dbReference type="ARBA" id="ARBA00023011"/>
    </source>
</evidence>
<evidence type="ECO:0000256" key="12">
    <source>
        <dbReference type="ARBA" id="ARBA00023221"/>
    </source>
</evidence>
<comment type="similarity">
    <text evidence="2">Belongs to the ERG28 family.</text>
</comment>
<comment type="subcellular location">
    <subcellularLocation>
        <location evidence="1">Endoplasmic reticulum membrane</location>
        <topology evidence="1">Multi-pass membrane protein</topology>
    </subcellularLocation>
</comment>
<evidence type="ECO:0000256" key="3">
    <source>
        <dbReference type="ARBA" id="ARBA00022516"/>
    </source>
</evidence>
<keyword evidence="12" id="KW-0753">Steroid metabolism</keyword>
<evidence type="ECO:0000256" key="13">
    <source>
        <dbReference type="SAM" id="Phobius"/>
    </source>
</evidence>
<keyword evidence="9" id="KW-0443">Lipid metabolism</keyword>
<feature type="transmembrane region" description="Helical" evidence="13">
    <location>
        <begin position="15"/>
        <end position="35"/>
    </location>
</feature>
<evidence type="ECO:0000256" key="9">
    <source>
        <dbReference type="ARBA" id="ARBA00023098"/>
    </source>
</evidence>
<keyword evidence="10 13" id="KW-0472">Membrane</keyword>
<dbReference type="GO" id="GO:0016126">
    <property type="term" value="P:sterol biosynthetic process"/>
    <property type="evidence" value="ECO:0007669"/>
    <property type="project" value="UniProtKB-KW"/>
</dbReference>
<dbReference type="PANTHER" id="PTHR15451">
    <property type="entry name" value="ERGOSTEROL BIOSYNTHETIC PROTEIN 28-RELATED"/>
    <property type="match status" value="1"/>
</dbReference>
<dbReference type="OMA" id="NIAIWTY"/>
<keyword evidence="4 13" id="KW-0812">Transmembrane</keyword>
<gene>
    <name evidence="15" type="primary">LOC106055470</name>
</gene>
<sequence length="164" mass="18695">MNTTINPTPTFINILRIWLALVAVMAFGNTIQCFISSNYLFERLYTINEKNVSGLAARLFGVWTLMSGVVRILCAFFIYNKTLYFSTLVSFIIALGHFTSEVFIFNTAALTIGIIAPLIVSSLSILMMLFGFRYIEEEDPRMKYVNENEELLKSKNFMKAKKLS</sequence>
<proteinExistence type="inferred from homology"/>
<dbReference type="AlphaFoldDB" id="A0A9U8DZ79"/>
<dbReference type="RefSeq" id="XP_013067191.2">
    <property type="nucleotide sequence ID" value="XM_013211737.2"/>
</dbReference>
<feature type="transmembrane region" description="Helical" evidence="13">
    <location>
        <begin position="112"/>
        <end position="135"/>
    </location>
</feature>
<keyword evidence="7 13" id="KW-1133">Transmembrane helix</keyword>
<keyword evidence="6" id="KW-0752">Steroid biosynthesis</keyword>
<evidence type="ECO:0000256" key="1">
    <source>
        <dbReference type="ARBA" id="ARBA00004477"/>
    </source>
</evidence>
<evidence type="ECO:0000256" key="7">
    <source>
        <dbReference type="ARBA" id="ARBA00022989"/>
    </source>
</evidence>
<evidence type="ECO:0000256" key="6">
    <source>
        <dbReference type="ARBA" id="ARBA00022955"/>
    </source>
</evidence>
<evidence type="ECO:0000256" key="11">
    <source>
        <dbReference type="ARBA" id="ARBA00023166"/>
    </source>
</evidence>
<protein>
    <submittedName>
        <fullName evidence="15">Ergosterol biosynthetic protein 28 homolog</fullName>
    </submittedName>
</protein>
<keyword evidence="3" id="KW-0444">Lipid biosynthesis</keyword>
<evidence type="ECO:0000256" key="4">
    <source>
        <dbReference type="ARBA" id="ARBA00022692"/>
    </source>
</evidence>
<keyword evidence="11" id="KW-1207">Sterol metabolism</keyword>
<dbReference type="PANTHER" id="PTHR15451:SF19">
    <property type="entry name" value="ERGOSTEROL BIOSYNTHETIC PROTEIN 28 HOMOLOG"/>
    <property type="match status" value="1"/>
</dbReference>
<evidence type="ECO:0000256" key="10">
    <source>
        <dbReference type="ARBA" id="ARBA00023136"/>
    </source>
</evidence>
<keyword evidence="8" id="KW-0756">Sterol biosynthesis</keyword>
<name>A0A9U8DZ79_BIOGL</name>
<evidence type="ECO:0000256" key="5">
    <source>
        <dbReference type="ARBA" id="ARBA00022824"/>
    </source>
</evidence>
<feature type="transmembrane region" description="Helical" evidence="13">
    <location>
        <begin position="84"/>
        <end position="105"/>
    </location>
</feature>
<dbReference type="OrthoDB" id="6485510at2759"/>
<dbReference type="Proteomes" id="UP001165740">
    <property type="component" value="Chromosome 3"/>
</dbReference>
<evidence type="ECO:0000313" key="15">
    <source>
        <dbReference type="RefSeq" id="XP_013067191.2"/>
    </source>
</evidence>
<feature type="transmembrane region" description="Helical" evidence="13">
    <location>
        <begin position="55"/>
        <end position="78"/>
    </location>
</feature>
<dbReference type="InterPro" id="IPR005352">
    <property type="entry name" value="Erg28"/>
</dbReference>
<keyword evidence="5" id="KW-0256">Endoplasmic reticulum</keyword>
<dbReference type="GeneID" id="106055470"/>
<accession>A0A9U8DZ79</accession>
<evidence type="ECO:0000313" key="14">
    <source>
        <dbReference type="Proteomes" id="UP001165740"/>
    </source>
</evidence>
<dbReference type="GO" id="GO:0030674">
    <property type="term" value="F:protein-macromolecule adaptor activity"/>
    <property type="evidence" value="ECO:0007669"/>
    <property type="project" value="TreeGrafter"/>
</dbReference>
<dbReference type="Pfam" id="PF03694">
    <property type="entry name" value="Erg28"/>
    <property type="match status" value="1"/>
</dbReference>